<comment type="function">
    <text evidence="1">Required for ubiquinone (coenzyme Q) biosynthesis. Binds hydrophobic ubiquinone biosynthetic intermediates via its SCP2 domain and is essential for the stability of the Ubi complex. May constitute a docking platform where Ubi enzymes assemble and access their SCP2-bound polyprenyl substrates.</text>
</comment>
<dbReference type="PANTHER" id="PTHR38693:SF1">
    <property type="entry name" value="UBIQUINONE BIOSYNTHESIS ACCESSORY FACTOR UBIJ"/>
    <property type="match status" value="1"/>
</dbReference>
<comment type="subcellular location">
    <subcellularLocation>
        <location evidence="1">Cytoplasm</location>
    </subcellularLocation>
</comment>
<keyword evidence="1" id="KW-0963">Cytoplasm</keyword>
<keyword evidence="4" id="KW-1185">Reference proteome</keyword>
<dbReference type="InterPro" id="IPR003033">
    <property type="entry name" value="SCP2_sterol-bd_dom"/>
</dbReference>
<evidence type="ECO:0000259" key="2">
    <source>
        <dbReference type="Pfam" id="PF02036"/>
    </source>
</evidence>
<reference evidence="4" key="1">
    <citation type="journal article" date="2019" name="Int. J. Syst. Evol. Microbiol.">
        <title>The Global Catalogue of Microorganisms (GCM) 10K type strain sequencing project: providing services to taxonomists for standard genome sequencing and annotation.</title>
        <authorList>
            <consortium name="The Broad Institute Genomics Platform"/>
            <consortium name="The Broad Institute Genome Sequencing Center for Infectious Disease"/>
            <person name="Wu L."/>
            <person name="Ma J."/>
        </authorList>
    </citation>
    <scope>NUCLEOTIDE SEQUENCE [LARGE SCALE GENOMIC DNA]</scope>
    <source>
        <strain evidence="4">NBRC 103166</strain>
    </source>
</reference>
<dbReference type="InterPro" id="IPR036527">
    <property type="entry name" value="SCP2_sterol-bd_dom_sf"/>
</dbReference>
<dbReference type="InterPro" id="IPR038989">
    <property type="entry name" value="UbiJ"/>
</dbReference>
<keyword evidence="1" id="KW-0831">Ubiquinone biosynthesis</keyword>
<evidence type="ECO:0000256" key="1">
    <source>
        <dbReference type="HAMAP-Rule" id="MF_02215"/>
    </source>
</evidence>
<dbReference type="SUPFAM" id="SSF55718">
    <property type="entry name" value="SCP-like"/>
    <property type="match status" value="1"/>
</dbReference>
<gene>
    <name evidence="1" type="primary">ubiJ</name>
    <name evidence="3" type="ORF">GCM10007916_36990</name>
</gene>
<comment type="similarity">
    <text evidence="1">Belongs to the UbiJ family.</text>
</comment>
<dbReference type="EMBL" id="BSPQ01000026">
    <property type="protein sequence ID" value="GLS92627.1"/>
    <property type="molecule type" value="Genomic_DNA"/>
</dbReference>
<accession>A0ABQ6E5D5</accession>
<evidence type="ECO:0000313" key="3">
    <source>
        <dbReference type="EMBL" id="GLS92627.1"/>
    </source>
</evidence>
<comment type="pathway">
    <text evidence="1">Cofactor biosynthesis; ubiquinone biosynthesis.</text>
</comment>
<dbReference type="HAMAP" id="MF_02215">
    <property type="entry name" value="UbiJ"/>
    <property type="match status" value="1"/>
</dbReference>
<dbReference type="PANTHER" id="PTHR38693">
    <property type="entry name" value="UBIQUINONE BIOSYNTHESIS PROTEIN UBIJ"/>
    <property type="match status" value="1"/>
</dbReference>
<dbReference type="Pfam" id="PF02036">
    <property type="entry name" value="SCP2"/>
    <property type="match status" value="1"/>
</dbReference>
<comment type="caution">
    <text evidence="3">The sequence shown here is derived from an EMBL/GenBank/DDBJ whole genome shotgun (WGS) entry which is preliminary data.</text>
</comment>
<feature type="domain" description="SCP2" evidence="2">
    <location>
        <begin position="16"/>
        <end position="112"/>
    </location>
</feature>
<name>A0ABQ6E5D5_9GAMM</name>
<organism evidence="3 4">
    <name type="scientific">Psychromonas marina</name>
    <dbReference type="NCBI Taxonomy" id="88364"/>
    <lineage>
        <taxon>Bacteria</taxon>
        <taxon>Pseudomonadati</taxon>
        <taxon>Pseudomonadota</taxon>
        <taxon>Gammaproteobacteria</taxon>
        <taxon>Alteromonadales</taxon>
        <taxon>Psychromonadaceae</taxon>
        <taxon>Psychromonas</taxon>
    </lineage>
</organism>
<protein>
    <recommendedName>
        <fullName evidence="1">Ubiquinone biosynthesis accessory factor UbiJ</fullName>
    </recommendedName>
</protein>
<dbReference type="Gene3D" id="3.30.1050.10">
    <property type="entry name" value="SCP2 sterol-binding domain"/>
    <property type="match status" value="1"/>
</dbReference>
<proteinExistence type="inferred from homology"/>
<dbReference type="RefSeq" id="WP_284205738.1">
    <property type="nucleotide sequence ID" value="NZ_BSPQ01000026.1"/>
</dbReference>
<dbReference type="Proteomes" id="UP001157353">
    <property type="component" value="Unassembled WGS sequence"/>
</dbReference>
<evidence type="ECO:0000313" key="4">
    <source>
        <dbReference type="Proteomes" id="UP001157353"/>
    </source>
</evidence>
<sequence length="198" mass="22415">MPLDNLVCGLLETGVNKLHQLDSSAKQKRKALDGTIIGVSLKEINKPLYFVISNQQIDLLSQFEGQPDCFIRVNFLALIELQDNHQLTNLIKSGQLEVDGDIKTVQKFAQLLTEMDIDWEEHLSKKVGDLLAHKIVYHAKQCKKTFTKQSDKAHKQLTEIITEELKVAPGPLEVAYFCDQVSDIEKQVAALEKQLARY</sequence>